<sequence>MNTLRRIFLFILLLFLTTSFVRNMIDIKRNTPIYDRSKIEYEEAKQKNAKLKTEIVKQKSLYEVEKTIRNKLNLSKEGELVIIIPHPSLTPTPIISPPVPIYKQWVNIFFSN</sequence>
<dbReference type="Pfam" id="PF04977">
    <property type="entry name" value="DivIC"/>
    <property type="match status" value="1"/>
</dbReference>
<name>A0A2M7QHP1_9BACT</name>
<evidence type="ECO:0000313" key="2">
    <source>
        <dbReference type="EMBL" id="PIY71839.1"/>
    </source>
</evidence>
<gene>
    <name evidence="2" type="ORF">COY87_04065</name>
</gene>
<reference evidence="3" key="1">
    <citation type="submission" date="2017-09" db="EMBL/GenBank/DDBJ databases">
        <title>Depth-based differentiation of microbial function through sediment-hosted aquifers and enrichment of novel symbionts in the deep terrestrial subsurface.</title>
        <authorList>
            <person name="Probst A.J."/>
            <person name="Ladd B."/>
            <person name="Jarett J.K."/>
            <person name="Geller-Mcgrath D.E."/>
            <person name="Sieber C.M.K."/>
            <person name="Emerson J.B."/>
            <person name="Anantharaman K."/>
            <person name="Thomas B.C."/>
            <person name="Malmstrom R."/>
            <person name="Stieglmeier M."/>
            <person name="Klingl A."/>
            <person name="Woyke T."/>
            <person name="Ryan C.M."/>
            <person name="Banfield J.F."/>
        </authorList>
    </citation>
    <scope>NUCLEOTIDE SEQUENCE [LARGE SCALE GENOMIC DNA]</scope>
</reference>
<dbReference type="EMBL" id="PFLI01000137">
    <property type="protein sequence ID" value="PIY71839.1"/>
    <property type="molecule type" value="Genomic_DNA"/>
</dbReference>
<keyword evidence="1" id="KW-0175">Coiled coil</keyword>
<dbReference type="Proteomes" id="UP000229401">
    <property type="component" value="Unassembled WGS sequence"/>
</dbReference>
<dbReference type="AlphaFoldDB" id="A0A2M7QHP1"/>
<organism evidence="2 3">
    <name type="scientific">Candidatus Roizmanbacteria bacterium CG_4_10_14_0_8_um_filter_33_9</name>
    <dbReference type="NCBI Taxonomy" id="1974826"/>
    <lineage>
        <taxon>Bacteria</taxon>
        <taxon>Candidatus Roizmaniibacteriota</taxon>
    </lineage>
</organism>
<accession>A0A2M7QHP1</accession>
<protein>
    <recommendedName>
        <fullName evidence="4">Septum formation initiator</fullName>
    </recommendedName>
</protein>
<proteinExistence type="predicted"/>
<comment type="caution">
    <text evidence="2">The sequence shown here is derived from an EMBL/GenBank/DDBJ whole genome shotgun (WGS) entry which is preliminary data.</text>
</comment>
<evidence type="ECO:0000256" key="1">
    <source>
        <dbReference type="SAM" id="Coils"/>
    </source>
</evidence>
<evidence type="ECO:0000313" key="3">
    <source>
        <dbReference type="Proteomes" id="UP000229401"/>
    </source>
</evidence>
<dbReference type="InterPro" id="IPR007060">
    <property type="entry name" value="FtsL/DivIC"/>
</dbReference>
<evidence type="ECO:0008006" key="4">
    <source>
        <dbReference type="Google" id="ProtNLM"/>
    </source>
</evidence>
<feature type="coiled-coil region" evidence="1">
    <location>
        <begin position="34"/>
        <end position="61"/>
    </location>
</feature>